<dbReference type="Pfam" id="PF25500">
    <property type="entry name" value="DUF7913"/>
    <property type="match status" value="1"/>
</dbReference>
<dbReference type="Pfam" id="PF25502">
    <property type="entry name" value="DUF7915"/>
    <property type="match status" value="1"/>
</dbReference>
<feature type="region of interest" description="Disordered" evidence="1">
    <location>
        <begin position="261"/>
        <end position="286"/>
    </location>
</feature>
<evidence type="ECO:0000259" key="3">
    <source>
        <dbReference type="Pfam" id="PF25502"/>
    </source>
</evidence>
<name>A0A2Z6MUI0_TRISU</name>
<keyword evidence="5" id="KW-1185">Reference proteome</keyword>
<feature type="domain" description="DUF7913" evidence="2">
    <location>
        <begin position="5"/>
        <end position="125"/>
    </location>
</feature>
<feature type="domain" description="DUF7915" evidence="3">
    <location>
        <begin position="161"/>
        <end position="221"/>
    </location>
</feature>
<dbReference type="InterPro" id="IPR057237">
    <property type="entry name" value="DUF7915"/>
</dbReference>
<evidence type="ECO:0000256" key="1">
    <source>
        <dbReference type="SAM" id="MobiDB-lite"/>
    </source>
</evidence>
<evidence type="ECO:0000313" key="4">
    <source>
        <dbReference type="EMBL" id="GAU28622.1"/>
    </source>
</evidence>
<dbReference type="PANTHER" id="PTHR33913">
    <property type="entry name" value="ALEURONE LAYER MORPHOGENESIS PROTEIN"/>
    <property type="match status" value="1"/>
</dbReference>
<sequence length="286" mass="32745">MVASEACPIVDAINAFLEYLVDPLLQEEHYVHDDPPLSLQEKVAKQVHSVVLLYNYYHRKQNPDLEFLRYREFCKMIVDLRPNLLPYMKFTPKPDYDADLIDVEQQLSLTENKIMNSYHICTSLDASKIVPNIKGWPISKVVVLLVDSKTENCFMRFSSITDGVWSLIEKNVDTTNQISEVTSKIVFQSTKRRVIKKRSNEGLNEDQILQVGYSAVQEAADSVQDSSQSQGAPKTLKVYSRRKFKKREMGTRAIEANCGGDVVSSHLHSTPKALKVYSRRNKKKDR</sequence>
<dbReference type="OrthoDB" id="1909634at2759"/>
<dbReference type="AlphaFoldDB" id="A0A2Z6MUI0"/>
<accession>A0A2Z6MUI0</accession>
<dbReference type="EMBL" id="DF973376">
    <property type="protein sequence ID" value="GAU28622.1"/>
    <property type="molecule type" value="Genomic_DNA"/>
</dbReference>
<evidence type="ECO:0000313" key="5">
    <source>
        <dbReference type="Proteomes" id="UP000242715"/>
    </source>
</evidence>
<organism evidence="4 5">
    <name type="scientific">Trifolium subterraneum</name>
    <name type="common">Subterranean clover</name>
    <dbReference type="NCBI Taxonomy" id="3900"/>
    <lineage>
        <taxon>Eukaryota</taxon>
        <taxon>Viridiplantae</taxon>
        <taxon>Streptophyta</taxon>
        <taxon>Embryophyta</taxon>
        <taxon>Tracheophyta</taxon>
        <taxon>Spermatophyta</taxon>
        <taxon>Magnoliopsida</taxon>
        <taxon>eudicotyledons</taxon>
        <taxon>Gunneridae</taxon>
        <taxon>Pentapetalae</taxon>
        <taxon>rosids</taxon>
        <taxon>fabids</taxon>
        <taxon>Fabales</taxon>
        <taxon>Fabaceae</taxon>
        <taxon>Papilionoideae</taxon>
        <taxon>50 kb inversion clade</taxon>
        <taxon>NPAAA clade</taxon>
        <taxon>Hologalegina</taxon>
        <taxon>IRL clade</taxon>
        <taxon>Trifolieae</taxon>
        <taxon>Trifolium</taxon>
    </lineage>
</organism>
<protein>
    <submittedName>
        <fullName evidence="4">Uncharacterized protein</fullName>
    </submittedName>
</protein>
<proteinExistence type="predicted"/>
<gene>
    <name evidence="4" type="ORF">TSUD_55660</name>
</gene>
<evidence type="ECO:0000259" key="2">
    <source>
        <dbReference type="Pfam" id="PF25500"/>
    </source>
</evidence>
<dbReference type="InterPro" id="IPR057235">
    <property type="entry name" value="DUF7913"/>
</dbReference>
<dbReference type="PANTHER" id="PTHR33913:SF3">
    <property type="entry name" value="ALEURONE LAYER MORPHOGENESIS PROTEIN"/>
    <property type="match status" value="1"/>
</dbReference>
<dbReference type="Proteomes" id="UP000242715">
    <property type="component" value="Unassembled WGS sequence"/>
</dbReference>
<reference evidence="5" key="1">
    <citation type="journal article" date="2017" name="Front. Plant Sci.">
        <title>Climate Clever Clovers: New Paradigm to Reduce the Environmental Footprint of Ruminants by Breeding Low Methanogenic Forages Utilizing Haplotype Variation.</title>
        <authorList>
            <person name="Kaur P."/>
            <person name="Appels R."/>
            <person name="Bayer P.E."/>
            <person name="Keeble-Gagnere G."/>
            <person name="Wang J."/>
            <person name="Hirakawa H."/>
            <person name="Shirasawa K."/>
            <person name="Vercoe P."/>
            <person name="Stefanova K."/>
            <person name="Durmic Z."/>
            <person name="Nichols P."/>
            <person name="Revell C."/>
            <person name="Isobe S.N."/>
            <person name="Edwards D."/>
            <person name="Erskine W."/>
        </authorList>
    </citation>
    <scope>NUCLEOTIDE SEQUENCE [LARGE SCALE GENOMIC DNA]</scope>
    <source>
        <strain evidence="5">cv. Daliak</strain>
    </source>
</reference>
<feature type="compositionally biased region" description="Basic residues" evidence="1">
    <location>
        <begin position="277"/>
        <end position="286"/>
    </location>
</feature>